<accession>A0A5B7CF99</accession>
<evidence type="ECO:0000313" key="2">
    <source>
        <dbReference type="Proteomes" id="UP000324222"/>
    </source>
</evidence>
<dbReference type="Proteomes" id="UP000324222">
    <property type="component" value="Unassembled WGS sequence"/>
</dbReference>
<protein>
    <submittedName>
        <fullName evidence="1">Uncharacterized protein</fullName>
    </submittedName>
</protein>
<sequence length="77" mass="8835">MSLEFPQVLHMREVTGHVAPGQQDAGSEHTRAPHTCTHARTVKNLKFNQFNQKSKQKIMQEEHNRLGLVIRVFSLSK</sequence>
<gene>
    <name evidence="1" type="ORF">E2C01_000672</name>
</gene>
<evidence type="ECO:0000313" key="1">
    <source>
        <dbReference type="EMBL" id="MPC08097.1"/>
    </source>
</evidence>
<dbReference type="AlphaFoldDB" id="A0A5B7CF99"/>
<comment type="caution">
    <text evidence="1">The sequence shown here is derived from an EMBL/GenBank/DDBJ whole genome shotgun (WGS) entry which is preliminary data.</text>
</comment>
<organism evidence="1 2">
    <name type="scientific">Portunus trituberculatus</name>
    <name type="common">Swimming crab</name>
    <name type="synonym">Neptunus trituberculatus</name>
    <dbReference type="NCBI Taxonomy" id="210409"/>
    <lineage>
        <taxon>Eukaryota</taxon>
        <taxon>Metazoa</taxon>
        <taxon>Ecdysozoa</taxon>
        <taxon>Arthropoda</taxon>
        <taxon>Crustacea</taxon>
        <taxon>Multicrustacea</taxon>
        <taxon>Malacostraca</taxon>
        <taxon>Eumalacostraca</taxon>
        <taxon>Eucarida</taxon>
        <taxon>Decapoda</taxon>
        <taxon>Pleocyemata</taxon>
        <taxon>Brachyura</taxon>
        <taxon>Eubrachyura</taxon>
        <taxon>Portunoidea</taxon>
        <taxon>Portunidae</taxon>
        <taxon>Portuninae</taxon>
        <taxon>Portunus</taxon>
    </lineage>
</organism>
<name>A0A5B7CF99_PORTR</name>
<dbReference type="EMBL" id="VSRR010000017">
    <property type="protein sequence ID" value="MPC08097.1"/>
    <property type="molecule type" value="Genomic_DNA"/>
</dbReference>
<keyword evidence="2" id="KW-1185">Reference proteome</keyword>
<proteinExistence type="predicted"/>
<reference evidence="1 2" key="1">
    <citation type="submission" date="2019-05" db="EMBL/GenBank/DDBJ databases">
        <title>Another draft genome of Portunus trituberculatus and its Hox gene families provides insights of decapod evolution.</title>
        <authorList>
            <person name="Jeong J.-H."/>
            <person name="Song I."/>
            <person name="Kim S."/>
            <person name="Choi T."/>
            <person name="Kim D."/>
            <person name="Ryu S."/>
            <person name="Kim W."/>
        </authorList>
    </citation>
    <scope>NUCLEOTIDE SEQUENCE [LARGE SCALE GENOMIC DNA]</scope>
    <source>
        <tissue evidence="1">Muscle</tissue>
    </source>
</reference>